<protein>
    <submittedName>
        <fullName evidence="1">Uncharacterized protein</fullName>
    </submittedName>
</protein>
<gene>
    <name evidence="1" type="ORF">SDC9_140641</name>
</gene>
<evidence type="ECO:0000313" key="1">
    <source>
        <dbReference type="EMBL" id="MPM93503.1"/>
    </source>
</evidence>
<sequence>MLVGDIPAQDIPLLVAETNLDPGFAIDQYLKLVANAEPRNGIKRAAAPLTQPRALHRYPSAPVRQFLRVVGDGLLNLVVLRKR</sequence>
<organism evidence="1">
    <name type="scientific">bioreactor metagenome</name>
    <dbReference type="NCBI Taxonomy" id="1076179"/>
    <lineage>
        <taxon>unclassified sequences</taxon>
        <taxon>metagenomes</taxon>
        <taxon>ecological metagenomes</taxon>
    </lineage>
</organism>
<comment type="caution">
    <text evidence="1">The sequence shown here is derived from an EMBL/GenBank/DDBJ whole genome shotgun (WGS) entry which is preliminary data.</text>
</comment>
<dbReference type="EMBL" id="VSSQ01040297">
    <property type="protein sequence ID" value="MPM93503.1"/>
    <property type="molecule type" value="Genomic_DNA"/>
</dbReference>
<proteinExistence type="predicted"/>
<name>A0A645DY34_9ZZZZ</name>
<reference evidence="1" key="1">
    <citation type="submission" date="2019-08" db="EMBL/GenBank/DDBJ databases">
        <authorList>
            <person name="Kucharzyk K."/>
            <person name="Murdoch R.W."/>
            <person name="Higgins S."/>
            <person name="Loffler F."/>
        </authorList>
    </citation>
    <scope>NUCLEOTIDE SEQUENCE</scope>
</reference>
<dbReference type="AlphaFoldDB" id="A0A645DY34"/>
<accession>A0A645DY34</accession>